<protein>
    <submittedName>
        <fullName evidence="1">Uncharacterized protein</fullName>
    </submittedName>
</protein>
<name>A0ACC2KJS4_PERAE</name>
<dbReference type="EMBL" id="CM056817">
    <property type="protein sequence ID" value="KAJ8621405.1"/>
    <property type="molecule type" value="Genomic_DNA"/>
</dbReference>
<organism evidence="1 2">
    <name type="scientific">Persea americana</name>
    <name type="common">Avocado</name>
    <dbReference type="NCBI Taxonomy" id="3435"/>
    <lineage>
        <taxon>Eukaryota</taxon>
        <taxon>Viridiplantae</taxon>
        <taxon>Streptophyta</taxon>
        <taxon>Embryophyta</taxon>
        <taxon>Tracheophyta</taxon>
        <taxon>Spermatophyta</taxon>
        <taxon>Magnoliopsida</taxon>
        <taxon>Magnoliidae</taxon>
        <taxon>Laurales</taxon>
        <taxon>Lauraceae</taxon>
        <taxon>Persea</taxon>
    </lineage>
</organism>
<proteinExistence type="predicted"/>
<reference evidence="1 2" key="1">
    <citation type="journal article" date="2022" name="Hortic Res">
        <title>A haplotype resolved chromosomal level avocado genome allows analysis of novel avocado genes.</title>
        <authorList>
            <person name="Nath O."/>
            <person name="Fletcher S.J."/>
            <person name="Hayward A."/>
            <person name="Shaw L.M."/>
            <person name="Masouleh A.K."/>
            <person name="Furtado A."/>
            <person name="Henry R.J."/>
            <person name="Mitter N."/>
        </authorList>
    </citation>
    <scope>NUCLEOTIDE SEQUENCE [LARGE SCALE GENOMIC DNA]</scope>
    <source>
        <strain evidence="2">cv. Hass</strain>
    </source>
</reference>
<comment type="caution">
    <text evidence="1">The sequence shown here is derived from an EMBL/GenBank/DDBJ whole genome shotgun (WGS) entry which is preliminary data.</text>
</comment>
<sequence length="129" mass="15169">MEENIIYRLWSLEKPDVWCWALSVKSKPLHLCKRVLALSPGIGNNQLHNTHFERARARETEKNFALSTTKPRRNSPPIFFYTHGNDERLDRNWPGNEGKKGFSSQARFSELFFPGKRLWDLHCRKGSRD</sequence>
<dbReference type="Proteomes" id="UP001234297">
    <property type="component" value="Chromosome 9"/>
</dbReference>
<evidence type="ECO:0000313" key="1">
    <source>
        <dbReference type="EMBL" id="KAJ8621405.1"/>
    </source>
</evidence>
<keyword evidence="2" id="KW-1185">Reference proteome</keyword>
<gene>
    <name evidence="1" type="ORF">MRB53_029934</name>
</gene>
<evidence type="ECO:0000313" key="2">
    <source>
        <dbReference type="Proteomes" id="UP001234297"/>
    </source>
</evidence>
<accession>A0ACC2KJS4</accession>